<proteinExistence type="predicted"/>
<dbReference type="SUPFAM" id="SSF56349">
    <property type="entry name" value="DNA breaking-rejoining enzymes"/>
    <property type="match status" value="1"/>
</dbReference>
<dbReference type="GO" id="GO:0015074">
    <property type="term" value="P:DNA integration"/>
    <property type="evidence" value="ECO:0007669"/>
    <property type="project" value="InterPro"/>
</dbReference>
<dbReference type="AlphaFoldDB" id="A0A1L6JBL9"/>
<reference evidence="3 5" key="3">
    <citation type="submission" date="2018-07" db="EMBL/GenBank/DDBJ databases">
        <title>Genomic and Epidemiologic Investigation of an Indolent Hospital Outbreak.</title>
        <authorList>
            <person name="Johnson R.C."/>
            <person name="Deming C."/>
            <person name="Conlan S."/>
            <person name="Zellmer C.J."/>
            <person name="Michelin A.V."/>
            <person name="Lee-Lin S."/>
            <person name="Thomas P.J."/>
            <person name="Park M."/>
            <person name="Weingarten R.A."/>
            <person name="Less J."/>
            <person name="Dekker J.P."/>
            <person name="Frank K.M."/>
            <person name="Musser K.A."/>
            <person name="Mcquiston J.R."/>
            <person name="Henderson D.K."/>
            <person name="Lau A.F."/>
            <person name="Palmore T.N."/>
            <person name="Segre J.A."/>
        </authorList>
    </citation>
    <scope>NUCLEOTIDE SEQUENCE [LARGE SCALE GENOMIC DNA]</scope>
    <source>
        <strain evidence="3 5">SK-NIH.Env10_0317</strain>
    </source>
</reference>
<dbReference type="RefSeq" id="WP_075151967.1">
    <property type="nucleotide sequence ID" value="NZ_CP018820.1"/>
</dbReference>
<organism evidence="2 4">
    <name type="scientific">Sphingomonas koreensis</name>
    <dbReference type="NCBI Taxonomy" id="93064"/>
    <lineage>
        <taxon>Bacteria</taxon>
        <taxon>Pseudomonadati</taxon>
        <taxon>Pseudomonadota</taxon>
        <taxon>Alphaproteobacteria</taxon>
        <taxon>Sphingomonadales</taxon>
        <taxon>Sphingomonadaceae</taxon>
        <taxon>Sphingomonas</taxon>
    </lineage>
</organism>
<dbReference type="EMBL" id="CP018820">
    <property type="protein sequence ID" value="APR53329.1"/>
    <property type="molecule type" value="Genomic_DNA"/>
</dbReference>
<protein>
    <recommendedName>
        <fullName evidence="6">Tyr recombinase domain-containing protein</fullName>
    </recommendedName>
</protein>
<dbReference type="InterPro" id="IPR011010">
    <property type="entry name" value="DNA_brk_join_enz"/>
</dbReference>
<evidence type="ECO:0000256" key="1">
    <source>
        <dbReference type="ARBA" id="ARBA00023172"/>
    </source>
</evidence>
<dbReference type="EMBL" id="QQWO01000026">
    <property type="protein sequence ID" value="RSU99139.1"/>
    <property type="molecule type" value="Genomic_DNA"/>
</dbReference>
<reference evidence="4" key="2">
    <citation type="submission" date="2016-12" db="EMBL/GenBank/DDBJ databases">
        <title>Whole genome sequencing of Sphingomonas sp. ABOJV.</title>
        <authorList>
            <person name="Conlan S."/>
            <person name="Thomas P.J."/>
            <person name="Mullikin J."/>
            <person name="Palmore T.N."/>
            <person name="Frank K.M."/>
            <person name="Segre J.A."/>
        </authorList>
    </citation>
    <scope>NUCLEOTIDE SEQUENCE [LARGE SCALE GENOMIC DNA]</scope>
    <source>
        <strain evidence="4">ABOJV</strain>
    </source>
</reference>
<dbReference type="GO" id="GO:0003677">
    <property type="term" value="F:DNA binding"/>
    <property type="evidence" value="ECO:0007669"/>
    <property type="project" value="InterPro"/>
</dbReference>
<evidence type="ECO:0000313" key="4">
    <source>
        <dbReference type="Proteomes" id="UP000185161"/>
    </source>
</evidence>
<evidence type="ECO:0000313" key="2">
    <source>
        <dbReference type="EMBL" id="APR53329.1"/>
    </source>
</evidence>
<dbReference type="Proteomes" id="UP000286681">
    <property type="component" value="Unassembled WGS sequence"/>
</dbReference>
<dbReference type="Gene3D" id="1.10.443.10">
    <property type="entry name" value="Intergrase catalytic core"/>
    <property type="match status" value="1"/>
</dbReference>
<dbReference type="InterPro" id="IPR013762">
    <property type="entry name" value="Integrase-like_cat_sf"/>
</dbReference>
<keyword evidence="4" id="KW-1185">Reference proteome</keyword>
<dbReference type="GeneID" id="44133608"/>
<dbReference type="STRING" id="93064.BRX40_13640"/>
<reference evidence="2" key="1">
    <citation type="submission" date="2016-12" db="EMBL/GenBank/DDBJ databases">
        <title>Whole genome sequencing of Sphingomonas koreensis.</title>
        <authorList>
            <person name="Conlan S."/>
            <person name="Thomas P.J."/>
            <person name="Mullikin J."/>
            <person name="Palmore T.N."/>
            <person name="Frank K.M."/>
            <person name="Segre J.A."/>
        </authorList>
    </citation>
    <scope>NUCLEOTIDE SEQUENCE</scope>
    <source>
        <strain evidence="2">ABOJV</strain>
    </source>
</reference>
<evidence type="ECO:0000313" key="3">
    <source>
        <dbReference type="EMBL" id="RSU99139.1"/>
    </source>
</evidence>
<dbReference type="KEGG" id="skr:BRX40_13640"/>
<dbReference type="OrthoDB" id="9808346at2"/>
<accession>A0A1L6JBL9</accession>
<dbReference type="GO" id="GO:0006310">
    <property type="term" value="P:DNA recombination"/>
    <property type="evidence" value="ECO:0007669"/>
    <property type="project" value="UniProtKB-KW"/>
</dbReference>
<dbReference type="Proteomes" id="UP000185161">
    <property type="component" value="Chromosome"/>
</dbReference>
<gene>
    <name evidence="2" type="ORF">BRX40_13640</name>
    <name evidence="3" type="ORF">CA257_21040</name>
</gene>
<name>A0A1L6JBL9_9SPHN</name>
<sequence>MQGRTPPLDRRGKYWLGWDELADGTRRSPHLTVFWYDPDQGRVRSASTGTADQKLATAAMHRRYLADQGEGHAFCYACGQSIAQAEAYLLSDAIADYKLEWGDHQSSADSIDARLKHVLLFLVAETARGDEGRFGIETSCATACSTVFIEAFRAWSRKQPVEWRNKAGEVTVSKPRAPATTEESVVQLIAALNHAASADPPRSDRRPVYRPIPRKKVSRPRKVRSDVAGLAKLLRYASAGDAADRRDQLHAFLVASICTLARPDAVFDINIAPDREQWWRGAPLLDLNPLGRPQTKKFRPVVPVLPIFAPWLEAELDEFERLPKDQRVGRGFLVNYRGAGIEDIGTAWNTMLSNLNLPQAREWQPYLLRHSLATLVRNRGASKWDVKGFMGHEMGDVTETYAVGEYPTVVSALQDIIEEIESLAPGAMHRRNTGAGILPFASKEKKMTG</sequence>
<keyword evidence="1" id="KW-0233">DNA recombination</keyword>
<evidence type="ECO:0000313" key="5">
    <source>
        <dbReference type="Proteomes" id="UP000286681"/>
    </source>
</evidence>
<evidence type="ECO:0008006" key="6">
    <source>
        <dbReference type="Google" id="ProtNLM"/>
    </source>
</evidence>